<keyword evidence="1" id="KW-0175">Coiled coil</keyword>
<feature type="region of interest" description="Disordered" evidence="2">
    <location>
        <begin position="161"/>
        <end position="203"/>
    </location>
</feature>
<dbReference type="Proteomes" id="UP001642540">
    <property type="component" value="Unassembled WGS sequence"/>
</dbReference>
<feature type="coiled-coil region" evidence="1">
    <location>
        <begin position="312"/>
        <end position="371"/>
    </location>
</feature>
<organism evidence="3 4">
    <name type="scientific">Orchesella dallaii</name>
    <dbReference type="NCBI Taxonomy" id="48710"/>
    <lineage>
        <taxon>Eukaryota</taxon>
        <taxon>Metazoa</taxon>
        <taxon>Ecdysozoa</taxon>
        <taxon>Arthropoda</taxon>
        <taxon>Hexapoda</taxon>
        <taxon>Collembola</taxon>
        <taxon>Entomobryomorpha</taxon>
        <taxon>Entomobryoidea</taxon>
        <taxon>Orchesellidae</taxon>
        <taxon>Orchesellinae</taxon>
        <taxon>Orchesella</taxon>
    </lineage>
</organism>
<feature type="region of interest" description="Disordered" evidence="2">
    <location>
        <begin position="1"/>
        <end position="34"/>
    </location>
</feature>
<feature type="compositionally biased region" description="Basic and acidic residues" evidence="2">
    <location>
        <begin position="21"/>
        <end position="34"/>
    </location>
</feature>
<evidence type="ECO:0000256" key="1">
    <source>
        <dbReference type="SAM" id="Coils"/>
    </source>
</evidence>
<dbReference type="Gene3D" id="1.10.287.1490">
    <property type="match status" value="1"/>
</dbReference>
<sequence>MHQNISSRSRVGSHNISKAYTRVEQETEHDSLFDDDEILKTRYMDREQALKRINEELEKKSSEIFRKIEKYGFHESSSARDYFEVGQGDAPSSDSGTDMRYISSDIDRPKSASAWSTNPFLNPNGSYFNVSRVSSALSSLDIARPESASYYEHVHNTNDFSKRPATASAAGPLRSSFPSHTESSMRRAETARPISEDIEEKHQARLQKATESVLKCVQSKLVNYEQRLTDMHLQYRQKIQENTMLEGKVKALEEDRKRLLKSVQTLQSTTDKISKSAESSKVNLNLKAQAFASLRKEMDSLKRDVKHKNGMIQSLQTRLDRSTEEVRRMKSQHQSTQLNMKQQHNEDRSALEDLKQKIVQLEQQKSSFQTTLDKQAQLIKSLRSQKVSLTSIMQKHKLHIEDLGDLSMEEDDETENA</sequence>
<name>A0ABP1QVA0_9HEXA</name>
<gene>
    <name evidence="3" type="ORF">ODALV1_LOCUS13483</name>
</gene>
<proteinExistence type="predicted"/>
<comment type="caution">
    <text evidence="3">The sequence shown here is derived from an EMBL/GenBank/DDBJ whole genome shotgun (WGS) entry which is preliminary data.</text>
</comment>
<dbReference type="EMBL" id="CAXLJM020000041">
    <property type="protein sequence ID" value="CAL8109562.1"/>
    <property type="molecule type" value="Genomic_DNA"/>
</dbReference>
<evidence type="ECO:0008006" key="5">
    <source>
        <dbReference type="Google" id="ProtNLM"/>
    </source>
</evidence>
<feature type="coiled-coil region" evidence="1">
    <location>
        <begin position="235"/>
        <end position="269"/>
    </location>
</feature>
<evidence type="ECO:0000256" key="2">
    <source>
        <dbReference type="SAM" id="MobiDB-lite"/>
    </source>
</evidence>
<feature type="compositionally biased region" description="Polar residues" evidence="2">
    <location>
        <begin position="1"/>
        <end position="18"/>
    </location>
</feature>
<evidence type="ECO:0000313" key="4">
    <source>
        <dbReference type="Proteomes" id="UP001642540"/>
    </source>
</evidence>
<accession>A0ABP1QVA0</accession>
<reference evidence="3 4" key="1">
    <citation type="submission" date="2024-08" db="EMBL/GenBank/DDBJ databases">
        <authorList>
            <person name="Cucini C."/>
            <person name="Frati F."/>
        </authorList>
    </citation>
    <scope>NUCLEOTIDE SEQUENCE [LARGE SCALE GENOMIC DNA]</scope>
</reference>
<evidence type="ECO:0000313" key="3">
    <source>
        <dbReference type="EMBL" id="CAL8109562.1"/>
    </source>
</evidence>
<protein>
    <recommendedName>
        <fullName evidence="5">Testis-expressed sequence 9 protein</fullName>
    </recommendedName>
</protein>
<keyword evidence="4" id="KW-1185">Reference proteome</keyword>